<feature type="chain" id="PRO_5009862683" description="histidine kinase" evidence="11">
    <location>
        <begin position="26"/>
        <end position="420"/>
    </location>
</feature>
<feature type="domain" description="Histidine kinase" evidence="12">
    <location>
        <begin position="216"/>
        <end position="414"/>
    </location>
</feature>
<dbReference type="EMBL" id="CP017244">
    <property type="protein sequence ID" value="APO78292.1"/>
    <property type="molecule type" value="Genomic_DNA"/>
</dbReference>
<dbReference type="SMART" id="SM00387">
    <property type="entry name" value="HATPase_c"/>
    <property type="match status" value="1"/>
</dbReference>
<evidence type="ECO:0000256" key="2">
    <source>
        <dbReference type="ARBA" id="ARBA00004651"/>
    </source>
</evidence>
<dbReference type="PRINTS" id="PR00344">
    <property type="entry name" value="BCTRLSENSOR"/>
</dbReference>
<dbReference type="SMART" id="SM00388">
    <property type="entry name" value="HisKA"/>
    <property type="match status" value="1"/>
</dbReference>
<evidence type="ECO:0000259" key="12">
    <source>
        <dbReference type="PROSITE" id="PS50109"/>
    </source>
</evidence>
<evidence type="ECO:0000256" key="1">
    <source>
        <dbReference type="ARBA" id="ARBA00000085"/>
    </source>
</evidence>
<feature type="signal peptide" evidence="11">
    <location>
        <begin position="1"/>
        <end position="25"/>
    </location>
</feature>
<dbReference type="Pfam" id="PF02518">
    <property type="entry name" value="HATPase_c"/>
    <property type="match status" value="1"/>
</dbReference>
<dbReference type="PROSITE" id="PS50885">
    <property type="entry name" value="HAMP"/>
    <property type="match status" value="1"/>
</dbReference>
<dbReference type="Pfam" id="PF00512">
    <property type="entry name" value="HisKA"/>
    <property type="match status" value="1"/>
</dbReference>
<evidence type="ECO:0000313" key="14">
    <source>
        <dbReference type="EMBL" id="APO78292.1"/>
    </source>
</evidence>
<keyword evidence="7" id="KW-0547">Nucleotide-binding</keyword>
<keyword evidence="14" id="KW-0614">Plasmid</keyword>
<name>A0A1L5PDU1_RHIET</name>
<comment type="catalytic activity">
    <reaction evidence="1">
        <text>ATP + protein L-histidine = ADP + protein N-phospho-L-histidine.</text>
        <dbReference type="EC" id="2.7.13.3"/>
    </reaction>
</comment>
<evidence type="ECO:0000256" key="3">
    <source>
        <dbReference type="ARBA" id="ARBA00012438"/>
    </source>
</evidence>
<geneLocation type="plasmid" evidence="15">
    <name>prsp8c3c</name>
</geneLocation>
<evidence type="ECO:0000256" key="9">
    <source>
        <dbReference type="ARBA" id="ARBA00022840"/>
    </source>
</evidence>
<keyword evidence="5" id="KW-0597">Phosphoprotein</keyword>
<dbReference type="EC" id="2.7.13.3" evidence="3"/>
<dbReference type="GO" id="GO:0005524">
    <property type="term" value="F:ATP binding"/>
    <property type="evidence" value="ECO:0007669"/>
    <property type="project" value="UniProtKB-KW"/>
</dbReference>
<proteinExistence type="predicted"/>
<feature type="domain" description="HAMP" evidence="13">
    <location>
        <begin position="156"/>
        <end position="208"/>
    </location>
</feature>
<comment type="subcellular location">
    <subcellularLocation>
        <location evidence="2">Cell membrane</location>
        <topology evidence="2">Multi-pass membrane protein</topology>
    </subcellularLocation>
</comment>
<dbReference type="InterPro" id="IPR036097">
    <property type="entry name" value="HisK_dim/P_sf"/>
</dbReference>
<evidence type="ECO:0000256" key="11">
    <source>
        <dbReference type="SAM" id="SignalP"/>
    </source>
</evidence>
<dbReference type="CDD" id="cd00075">
    <property type="entry name" value="HATPase"/>
    <property type="match status" value="1"/>
</dbReference>
<dbReference type="RefSeq" id="WP_074064184.1">
    <property type="nucleotide sequence ID" value="NZ_CP017244.1"/>
</dbReference>
<organism evidence="14 15">
    <name type="scientific">Rhizobium etli 8C-3</name>
    <dbReference type="NCBI Taxonomy" id="538025"/>
    <lineage>
        <taxon>Bacteria</taxon>
        <taxon>Pseudomonadati</taxon>
        <taxon>Pseudomonadota</taxon>
        <taxon>Alphaproteobacteria</taxon>
        <taxon>Hyphomicrobiales</taxon>
        <taxon>Rhizobiaceae</taxon>
        <taxon>Rhizobium/Agrobacterium group</taxon>
        <taxon>Rhizobium</taxon>
    </lineage>
</organism>
<protein>
    <recommendedName>
        <fullName evidence="3">histidine kinase</fullName>
        <ecNumber evidence="3">2.7.13.3</ecNumber>
    </recommendedName>
</protein>
<dbReference type="InterPro" id="IPR003594">
    <property type="entry name" value="HATPase_dom"/>
</dbReference>
<dbReference type="GO" id="GO:0000155">
    <property type="term" value="F:phosphorelay sensor kinase activity"/>
    <property type="evidence" value="ECO:0007669"/>
    <property type="project" value="InterPro"/>
</dbReference>
<dbReference type="InterPro" id="IPR003661">
    <property type="entry name" value="HisK_dim/P_dom"/>
</dbReference>
<sequence>MRSRLFLKIYLTLLASLAAVALASAAFVWLGQGEEESSWQSQRARFVAALIPPEMDLQSTEAMLEKFSRAFDADIALYDPRGRLIANAGQAFPRDVLEGRWRHGRGSFHTMMTELPDGRTVAARMARPLRPPGRNPLAYLVLIAGVIGLAAYPVVRHLTSRLERLRRGVDAWGRGDFVARVPADGSDEVAAVAKSFNKAADHVERLIKSNRALLANASHELRSPLARLRMALDLYEQAPDENRKDEIVRNLAELDTLVEEILLASRLDHIERLDALEVIDLLALVSEEGARHGIEVFGTPATVIGDARLLGRLVRNLMQNALRHGVSPVTASVELLDGTVELRIRDQGPGIPDGESARVFEPFYRPPGRSEATGGWGLGLALVRQIAERHGGAVRYVSPSDGGACFVVTLPAHRAAQKVS</sequence>
<evidence type="ECO:0000256" key="4">
    <source>
        <dbReference type="ARBA" id="ARBA00022475"/>
    </source>
</evidence>
<keyword evidence="9" id="KW-0067">ATP-binding</keyword>
<dbReference type="InterPro" id="IPR004358">
    <property type="entry name" value="Sig_transdc_His_kin-like_C"/>
</dbReference>
<dbReference type="Gene3D" id="3.30.565.10">
    <property type="entry name" value="Histidine kinase-like ATPase, C-terminal domain"/>
    <property type="match status" value="1"/>
</dbReference>
<keyword evidence="8 14" id="KW-0418">Kinase</keyword>
<dbReference type="InterPro" id="IPR050980">
    <property type="entry name" value="2C_sensor_his_kinase"/>
</dbReference>
<dbReference type="SUPFAM" id="SSF47384">
    <property type="entry name" value="Homodimeric domain of signal transducing histidine kinase"/>
    <property type="match status" value="1"/>
</dbReference>
<accession>A0A1L5PDU1</accession>
<dbReference type="SUPFAM" id="SSF55874">
    <property type="entry name" value="ATPase domain of HSP90 chaperone/DNA topoisomerase II/histidine kinase"/>
    <property type="match status" value="1"/>
</dbReference>
<dbReference type="Pfam" id="PF00672">
    <property type="entry name" value="HAMP"/>
    <property type="match status" value="1"/>
</dbReference>
<evidence type="ECO:0000256" key="6">
    <source>
        <dbReference type="ARBA" id="ARBA00022679"/>
    </source>
</evidence>
<keyword evidence="10" id="KW-0812">Transmembrane</keyword>
<keyword evidence="10" id="KW-0472">Membrane</keyword>
<dbReference type="AlphaFoldDB" id="A0A1L5PDU1"/>
<evidence type="ECO:0000256" key="8">
    <source>
        <dbReference type="ARBA" id="ARBA00022777"/>
    </source>
</evidence>
<evidence type="ECO:0000313" key="15">
    <source>
        <dbReference type="Proteomes" id="UP000185109"/>
    </source>
</evidence>
<dbReference type="InterPro" id="IPR005467">
    <property type="entry name" value="His_kinase_dom"/>
</dbReference>
<keyword evidence="6" id="KW-0808">Transferase</keyword>
<dbReference type="PANTHER" id="PTHR44936">
    <property type="entry name" value="SENSOR PROTEIN CREC"/>
    <property type="match status" value="1"/>
</dbReference>
<evidence type="ECO:0000256" key="10">
    <source>
        <dbReference type="SAM" id="Phobius"/>
    </source>
</evidence>
<keyword evidence="10" id="KW-1133">Transmembrane helix</keyword>
<dbReference type="SMART" id="SM00304">
    <property type="entry name" value="HAMP"/>
    <property type="match status" value="1"/>
</dbReference>
<reference evidence="14 15" key="1">
    <citation type="submission" date="2016-09" db="EMBL/GenBank/DDBJ databases">
        <title>The complete genome sequences of Rhizobium gallicum, symbiovars gallicum and phaseoli, symbionts associated to common bean (Phaseolus vulgaris).</title>
        <authorList>
            <person name="Bustos P."/>
            <person name="Santamaria R.I."/>
            <person name="Perez-Carrascal O.M."/>
            <person name="Juarez S."/>
            <person name="Lozano L."/>
            <person name="Martinez-Flores I."/>
            <person name="Martinez-Romero E."/>
            <person name="Cevallos M."/>
            <person name="Romero D."/>
            <person name="Davila G."/>
            <person name="Gonzalez V."/>
        </authorList>
    </citation>
    <scope>NUCLEOTIDE SEQUENCE [LARGE SCALE GENOMIC DNA]</scope>
    <source>
        <strain evidence="14 15">8C-3</strain>
        <plasmid evidence="15">Plasmid prsp8c3c</plasmid>
    </source>
</reference>
<dbReference type="GO" id="GO:0005886">
    <property type="term" value="C:plasma membrane"/>
    <property type="evidence" value="ECO:0007669"/>
    <property type="project" value="UniProtKB-SubCell"/>
</dbReference>
<keyword evidence="4" id="KW-1003">Cell membrane</keyword>
<dbReference type="InterPro" id="IPR003660">
    <property type="entry name" value="HAMP_dom"/>
</dbReference>
<dbReference type="PROSITE" id="PS50109">
    <property type="entry name" value="HIS_KIN"/>
    <property type="match status" value="1"/>
</dbReference>
<keyword evidence="11" id="KW-0732">Signal</keyword>
<dbReference type="Proteomes" id="UP000185109">
    <property type="component" value="Plasmid pRsp8C3c"/>
</dbReference>
<dbReference type="CDD" id="cd06225">
    <property type="entry name" value="HAMP"/>
    <property type="match status" value="1"/>
</dbReference>
<dbReference type="SUPFAM" id="SSF158472">
    <property type="entry name" value="HAMP domain-like"/>
    <property type="match status" value="1"/>
</dbReference>
<feature type="transmembrane region" description="Helical" evidence="10">
    <location>
        <begin position="137"/>
        <end position="155"/>
    </location>
</feature>
<evidence type="ECO:0000256" key="7">
    <source>
        <dbReference type="ARBA" id="ARBA00022741"/>
    </source>
</evidence>
<dbReference type="Gene3D" id="1.10.287.130">
    <property type="match status" value="1"/>
</dbReference>
<gene>
    <name evidence="14" type="ORF">AM571_PC00554</name>
</gene>
<dbReference type="CDD" id="cd00082">
    <property type="entry name" value="HisKA"/>
    <property type="match status" value="1"/>
</dbReference>
<evidence type="ECO:0000259" key="13">
    <source>
        <dbReference type="PROSITE" id="PS50885"/>
    </source>
</evidence>
<dbReference type="PANTHER" id="PTHR44936:SF10">
    <property type="entry name" value="SENSOR PROTEIN RSTB"/>
    <property type="match status" value="1"/>
</dbReference>
<evidence type="ECO:0000256" key="5">
    <source>
        <dbReference type="ARBA" id="ARBA00022553"/>
    </source>
</evidence>
<dbReference type="InterPro" id="IPR036890">
    <property type="entry name" value="HATPase_C_sf"/>
</dbReference>